<dbReference type="OrthoDB" id="10067964at2759"/>
<dbReference type="AlphaFoldDB" id="A0A2H8TXN0"/>
<accession>A0A2H8TXN0</accession>
<evidence type="ECO:0000256" key="1">
    <source>
        <dbReference type="ARBA" id="ARBA00004251"/>
    </source>
</evidence>
<organism evidence="12">
    <name type="scientific">Melanaphis sacchari</name>
    <dbReference type="NCBI Taxonomy" id="742174"/>
    <lineage>
        <taxon>Eukaryota</taxon>
        <taxon>Metazoa</taxon>
        <taxon>Ecdysozoa</taxon>
        <taxon>Arthropoda</taxon>
        <taxon>Hexapoda</taxon>
        <taxon>Insecta</taxon>
        <taxon>Pterygota</taxon>
        <taxon>Neoptera</taxon>
        <taxon>Paraneoptera</taxon>
        <taxon>Hemiptera</taxon>
        <taxon>Sternorrhyncha</taxon>
        <taxon>Aphidomorpha</taxon>
        <taxon>Aphidoidea</taxon>
        <taxon>Aphididae</taxon>
        <taxon>Aphidini</taxon>
        <taxon>Melanaphis</taxon>
    </lineage>
</organism>
<evidence type="ECO:0000256" key="3">
    <source>
        <dbReference type="ARBA" id="ARBA00022448"/>
    </source>
</evidence>
<feature type="transmembrane region" description="Helical" evidence="10">
    <location>
        <begin position="355"/>
        <end position="377"/>
    </location>
</feature>
<dbReference type="EMBL" id="GFXV01007209">
    <property type="protein sequence ID" value="MBW19014.1"/>
    <property type="molecule type" value="Transcribed_RNA"/>
</dbReference>
<dbReference type="GO" id="GO:0015031">
    <property type="term" value="P:protein transport"/>
    <property type="evidence" value="ECO:0007669"/>
    <property type="project" value="UniProtKB-KW"/>
</dbReference>
<proteinExistence type="predicted"/>
<evidence type="ECO:0000256" key="9">
    <source>
        <dbReference type="ARBA" id="ARBA00023136"/>
    </source>
</evidence>
<feature type="signal peptide" evidence="11">
    <location>
        <begin position="1"/>
        <end position="18"/>
    </location>
</feature>
<evidence type="ECO:0000256" key="11">
    <source>
        <dbReference type="SAM" id="SignalP"/>
    </source>
</evidence>
<keyword evidence="3" id="KW-0813">Transport</keyword>
<dbReference type="Pfam" id="PF14828">
    <property type="entry name" value="Amnionless"/>
    <property type="match status" value="1"/>
</dbReference>
<keyword evidence="5 10" id="KW-0812">Transmembrane</keyword>
<evidence type="ECO:0000256" key="7">
    <source>
        <dbReference type="ARBA" id="ARBA00022927"/>
    </source>
</evidence>
<dbReference type="PANTHER" id="PTHR14995:SF2">
    <property type="entry name" value="PROTEIN AMNIONLESS"/>
    <property type="match status" value="1"/>
</dbReference>
<dbReference type="GO" id="GO:0006898">
    <property type="term" value="P:receptor-mediated endocytosis"/>
    <property type="evidence" value="ECO:0007669"/>
    <property type="project" value="TreeGrafter"/>
</dbReference>
<dbReference type="PANTHER" id="PTHR14995">
    <property type="entry name" value="AMNIONLESS"/>
    <property type="match status" value="1"/>
</dbReference>
<evidence type="ECO:0000313" key="12">
    <source>
        <dbReference type="EMBL" id="MBW19014.1"/>
    </source>
</evidence>
<gene>
    <name evidence="12" type="primary">AMN_3</name>
</gene>
<dbReference type="GO" id="GO:0030139">
    <property type="term" value="C:endocytic vesicle"/>
    <property type="evidence" value="ECO:0007669"/>
    <property type="project" value="TreeGrafter"/>
</dbReference>
<keyword evidence="9 10" id="KW-0472">Membrane</keyword>
<feature type="chain" id="PRO_5014114994" description="Protein amnionless" evidence="11">
    <location>
        <begin position="19"/>
        <end position="479"/>
    </location>
</feature>
<comment type="subcellular location">
    <subcellularLocation>
        <location evidence="1">Cell membrane</location>
        <topology evidence="1">Single-pass type I membrane protein</topology>
    </subcellularLocation>
</comment>
<evidence type="ECO:0000256" key="6">
    <source>
        <dbReference type="ARBA" id="ARBA00022729"/>
    </source>
</evidence>
<keyword evidence="6 11" id="KW-0732">Signal</keyword>
<keyword evidence="8 10" id="KW-1133">Transmembrane helix</keyword>
<evidence type="ECO:0000256" key="5">
    <source>
        <dbReference type="ARBA" id="ARBA00022692"/>
    </source>
</evidence>
<evidence type="ECO:0000256" key="8">
    <source>
        <dbReference type="ARBA" id="ARBA00022989"/>
    </source>
</evidence>
<name>A0A2H8TXN0_9HEMI</name>
<evidence type="ECO:0000256" key="4">
    <source>
        <dbReference type="ARBA" id="ARBA00022475"/>
    </source>
</evidence>
<evidence type="ECO:0000256" key="2">
    <source>
        <dbReference type="ARBA" id="ARBA00021200"/>
    </source>
</evidence>
<reference evidence="12" key="1">
    <citation type="submission" date="2017-10" db="EMBL/GenBank/DDBJ databases">
        <title>Transcriptome Assembly of Sugarcane Aphid Adults.</title>
        <authorList>
            <person name="Scully E.D."/>
            <person name="Palmer N.A."/>
            <person name="Geib S.M."/>
            <person name="Sarath G."/>
            <person name="Sattler S.E."/>
        </authorList>
    </citation>
    <scope>NUCLEOTIDE SEQUENCE</scope>
    <source>
        <tissue evidence="12">Whole body</tissue>
    </source>
</reference>
<keyword evidence="7" id="KW-0653">Protein transport</keyword>
<dbReference type="InterPro" id="IPR026112">
    <property type="entry name" value="AMN"/>
</dbReference>
<keyword evidence="4" id="KW-1003">Cell membrane</keyword>
<dbReference type="GO" id="GO:0016324">
    <property type="term" value="C:apical plasma membrane"/>
    <property type="evidence" value="ECO:0007669"/>
    <property type="project" value="TreeGrafter"/>
</dbReference>
<protein>
    <recommendedName>
        <fullName evidence="2">Protein amnionless</fullName>
    </recommendedName>
</protein>
<sequence>MPPTAIVVVAAFLSFSDGTVYGGVAKRWTPDVDFEAAHNWDAEHVPSSVDVAVFQEDTSVPVVVPAVGVDVCEVVLPVNGQLILEPNAHVVISASSQAMGGCTGQTVMFKRNTPMEWVDPDNWSNENINIATPHVERIPCVHDTVVFNPGHSFSVIVPDVPITIGSMKFGNQTFGQSELNEFLLSDVGDQELKSSSVDNDVSITLTSTLCEDNTGCECGTQQLFDQVCKVASKRCDSKLGCISPVKPIGHCCWTCGAYFLINYNPNKFIGEKFSEEFKKDIEKLNSTFEKYQLFYYMSKLLNGKIQVVLASSIKYVDEINEIAKNIHSLLISYQGVTDVKMFNSGLSYDADGMTYGQIALTTCIIIFTCLLAIMFYYNKDWKSLLSGSRSSTGPVFVKFKNDTNDAVELIDEDVRLQRKTSFDNPTYGAVESMRKAQAFRKIHSYSDLSMSTTQNEAMDVELKETCGQKDVIPRGIQHK</sequence>
<evidence type="ECO:0000256" key="10">
    <source>
        <dbReference type="SAM" id="Phobius"/>
    </source>
</evidence>